<dbReference type="GO" id="GO:0043596">
    <property type="term" value="C:nuclear replication fork"/>
    <property type="evidence" value="ECO:0007669"/>
    <property type="project" value="TreeGrafter"/>
</dbReference>
<evidence type="ECO:0000256" key="3">
    <source>
        <dbReference type="ARBA" id="ARBA00022737"/>
    </source>
</evidence>
<feature type="domain" description="WDHD1/CFT4 second beta-propeller" evidence="8">
    <location>
        <begin position="390"/>
        <end position="669"/>
    </location>
</feature>
<evidence type="ECO:0000259" key="9">
    <source>
        <dbReference type="Pfam" id="PF14916"/>
    </source>
</evidence>
<evidence type="ECO:0000256" key="6">
    <source>
        <dbReference type="SAM" id="Coils"/>
    </source>
</evidence>
<dbReference type="GO" id="GO:0000278">
    <property type="term" value="P:mitotic cell cycle"/>
    <property type="evidence" value="ECO:0007669"/>
    <property type="project" value="TreeGrafter"/>
</dbReference>
<organism evidence="12 13">
    <name type="scientific">Aphis craccivora</name>
    <name type="common">Cowpea aphid</name>
    <dbReference type="NCBI Taxonomy" id="307492"/>
    <lineage>
        <taxon>Eukaryota</taxon>
        <taxon>Metazoa</taxon>
        <taxon>Ecdysozoa</taxon>
        <taxon>Arthropoda</taxon>
        <taxon>Hexapoda</taxon>
        <taxon>Insecta</taxon>
        <taxon>Pterygota</taxon>
        <taxon>Neoptera</taxon>
        <taxon>Paraneoptera</taxon>
        <taxon>Hemiptera</taxon>
        <taxon>Sternorrhyncha</taxon>
        <taxon>Aphidomorpha</taxon>
        <taxon>Aphidoidea</taxon>
        <taxon>Aphididae</taxon>
        <taxon>Aphidini</taxon>
        <taxon>Aphis</taxon>
        <taxon>Aphis</taxon>
    </lineage>
</organism>
<comment type="caution">
    <text evidence="12">The sequence shown here is derived from an EMBL/GenBank/DDBJ whole genome shotgun (WGS) entry which is preliminary data.</text>
</comment>
<evidence type="ECO:0000313" key="12">
    <source>
        <dbReference type="EMBL" id="KAF0755578.1"/>
    </source>
</evidence>
<accession>A0A6G0YGG8</accession>
<feature type="region of interest" description="Disordered" evidence="7">
    <location>
        <begin position="855"/>
        <end position="912"/>
    </location>
</feature>
<feature type="domain" description="WDHD1 first WD40" evidence="11">
    <location>
        <begin position="11"/>
        <end position="304"/>
    </location>
</feature>
<reference evidence="12 13" key="1">
    <citation type="submission" date="2019-08" db="EMBL/GenBank/DDBJ databases">
        <title>Whole genome of Aphis craccivora.</title>
        <authorList>
            <person name="Voronova N.V."/>
            <person name="Shulinski R.S."/>
            <person name="Bandarenka Y.V."/>
            <person name="Zhorov D.G."/>
            <person name="Warner D."/>
        </authorList>
    </citation>
    <scope>NUCLEOTIDE SEQUENCE [LARGE SCALE GENOMIC DNA]</scope>
    <source>
        <strain evidence="12">180601</strain>
        <tissue evidence="12">Whole Body</tissue>
    </source>
</reference>
<dbReference type="AlphaFoldDB" id="A0A6G0YGG8"/>
<evidence type="ECO:0000256" key="5">
    <source>
        <dbReference type="PROSITE-ProRule" id="PRU00221"/>
    </source>
</evidence>
<dbReference type="InterPro" id="IPR015943">
    <property type="entry name" value="WD40/YVTN_repeat-like_dom_sf"/>
</dbReference>
<dbReference type="InterPro" id="IPR048591">
    <property type="entry name" value="WDHD1/CFT4_hel"/>
</dbReference>
<dbReference type="GO" id="GO:0003677">
    <property type="term" value="F:DNA binding"/>
    <property type="evidence" value="ECO:0007669"/>
    <property type="project" value="UniProtKB-KW"/>
</dbReference>
<feature type="repeat" description="WD" evidence="5">
    <location>
        <begin position="133"/>
        <end position="174"/>
    </location>
</feature>
<dbReference type="PROSITE" id="PS50082">
    <property type="entry name" value="WD_REPEATS_2"/>
    <property type="match status" value="2"/>
</dbReference>
<dbReference type="PANTHER" id="PTHR19932:SF10">
    <property type="entry name" value="WD REPEAT AND HMG-BOX DNA-BINDING PROTEIN 1"/>
    <property type="match status" value="1"/>
</dbReference>
<evidence type="ECO:0000313" key="13">
    <source>
        <dbReference type="Proteomes" id="UP000478052"/>
    </source>
</evidence>
<dbReference type="GO" id="GO:0006281">
    <property type="term" value="P:DNA repair"/>
    <property type="evidence" value="ECO:0007669"/>
    <property type="project" value="TreeGrafter"/>
</dbReference>
<evidence type="ECO:0000256" key="1">
    <source>
        <dbReference type="ARBA" id="ARBA00004123"/>
    </source>
</evidence>
<feature type="domain" description="CCDC92/74 N-terminal" evidence="9">
    <location>
        <begin position="938"/>
        <end position="984"/>
    </location>
</feature>
<dbReference type="Pfam" id="PF20946">
    <property type="entry name" value="Ctf4_C"/>
    <property type="match status" value="1"/>
</dbReference>
<feature type="repeat" description="WD" evidence="5">
    <location>
        <begin position="11"/>
        <end position="43"/>
    </location>
</feature>
<dbReference type="InterPro" id="IPR036322">
    <property type="entry name" value="WD40_repeat_dom_sf"/>
</dbReference>
<dbReference type="InterPro" id="IPR022100">
    <property type="entry name" value="WDHD1/CFT4_beta-prop_2nd"/>
</dbReference>
<name>A0A6G0YGG8_APHCR</name>
<keyword evidence="13" id="KW-1185">Reference proteome</keyword>
<keyword evidence="6" id="KW-0175">Coiled coil</keyword>
<dbReference type="EMBL" id="VUJU01004093">
    <property type="protein sequence ID" value="KAF0755578.1"/>
    <property type="molecule type" value="Genomic_DNA"/>
</dbReference>
<dbReference type="Proteomes" id="UP000478052">
    <property type="component" value="Unassembled WGS sequence"/>
</dbReference>
<evidence type="ECO:0000259" key="8">
    <source>
        <dbReference type="Pfam" id="PF12341"/>
    </source>
</evidence>
<keyword evidence="4" id="KW-0539">Nucleus</keyword>
<dbReference type="InterPro" id="IPR001680">
    <property type="entry name" value="WD40_rpt"/>
</dbReference>
<dbReference type="SUPFAM" id="SSF50952">
    <property type="entry name" value="Soluble quinoprotein glucose dehydrogenase"/>
    <property type="match status" value="1"/>
</dbReference>
<dbReference type="Pfam" id="PF14916">
    <property type="entry name" value="CCDC92"/>
    <property type="match status" value="1"/>
</dbReference>
<dbReference type="Pfam" id="PF24817">
    <property type="entry name" value="WD40_WDHD1_1st"/>
    <property type="match status" value="1"/>
</dbReference>
<dbReference type="Gene3D" id="2.130.10.10">
    <property type="entry name" value="YVTN repeat-like/Quinoprotein amine dehydrogenase"/>
    <property type="match status" value="3"/>
</dbReference>
<keyword evidence="3" id="KW-0677">Repeat</keyword>
<keyword evidence="2 5" id="KW-0853">WD repeat</keyword>
<dbReference type="Pfam" id="PF12341">
    <property type="entry name" value="Mcl1_mid"/>
    <property type="match status" value="1"/>
</dbReference>
<dbReference type="InterPro" id="IPR039496">
    <property type="entry name" value="CCDC92/74_N"/>
</dbReference>
<feature type="coiled-coil region" evidence="6">
    <location>
        <begin position="1058"/>
        <end position="1092"/>
    </location>
</feature>
<dbReference type="GO" id="GO:0003682">
    <property type="term" value="F:chromatin binding"/>
    <property type="evidence" value="ECO:0007669"/>
    <property type="project" value="TreeGrafter"/>
</dbReference>
<keyword evidence="12" id="KW-0238">DNA-binding</keyword>
<comment type="subcellular location">
    <subcellularLocation>
        <location evidence="1">Nucleus</location>
    </subcellularLocation>
</comment>
<dbReference type="InterPro" id="IPR057646">
    <property type="entry name" value="WD40_WDHD1_1st"/>
</dbReference>
<protein>
    <submittedName>
        <fullName evidence="12">WD repeat and HMG-box DNA-binding protein 1</fullName>
    </submittedName>
</protein>
<evidence type="ECO:0000259" key="11">
    <source>
        <dbReference type="Pfam" id="PF24817"/>
    </source>
</evidence>
<proteinExistence type="predicted"/>
<feature type="compositionally biased region" description="Polar residues" evidence="7">
    <location>
        <begin position="855"/>
        <end position="872"/>
    </location>
</feature>
<dbReference type="GO" id="GO:0006261">
    <property type="term" value="P:DNA-templated DNA replication"/>
    <property type="evidence" value="ECO:0007669"/>
    <property type="project" value="TreeGrafter"/>
</dbReference>
<sequence>MSETKELDFPRYAHVEGHTDVCYSEDGKYLITCGQDGDIRIWDGIDDGDPTEKCVGSEAFAVHQSGDMLYVGDDHHTLQVYTFPKAELIDTLTRFTASVCCLDSSKDGKLIAAGGCDSSIQVVNKDTKSVMNFDGHKSPILSIKFDPLSEFLVSSSCDGTVKIWSIEKKTIIKEWTNVVPVSNAFQHSKIKCTPAWDPIDGNLLAIPFGKEIKFFQRGVWRELYTVHDYRLSEQDITVMSWSKCGRYIAAGTNIGYILIWNVSSQVIVLHAKCKERYSIRSLVWCPKNGVYTLAYCDEHGQLGLVENASLDDFTIHSANDEQNILMTDEESGDNVISLEQIKHEAELELSKQRGLSLNNVDGLEIDDDNSNLSSKCIPPTVGFTVDLQSPFQPCSTPAHLQRRFMVFNDVGYARQTNTVDENVIDVDFHDNTIHHAFRIKNVLGHSIAAMCQEALVLGCESQDTTPSKLVCVLLNSWDGKREWTVDLPDEDDICGLAVTADWIAVASISRLLRLFTLGGVQREIISIPGPIVAINGSRDRLVVVHHCGAPIPGEQNLRYCVYKIDSRVEAICSGYVPLFPKSTLRWVGFSDYGSLCILDSAANLRMLIKSYWSPLCCVDNTWNDTTNHYFVIGVNEARQDIRCILCKGSYYPSTTPHPFLNEIPWQIPLCDLNQEKGELEEKFWRSNIALSILPEEDGLQYDKELKTTFLKLFAMACKSGHDMRALELCKLIKSEQYLNLALKYAMRVGNSSLATKITTIIENEISVEDEPKPVTYSELFDGPSTSYNKNTNYISQQSQDLFSEKYSSNDSEDNNKESSSILSVLKKKQESELMNESNDIDRAFNPFKKKNGGQANISFSTFSPLDQTIEPSSDNKRKSDLNNSSEDIDLTNKSKKPKEELPPINRPTRPTSSKIIKNLTTSIEQTELFNKIDPLILVAQYERDIDRLKMNHNQMLEELYKELEILRSKNRDLLDELIIMNGGNYCCKHLENLSTEILNSNSNDNQKQLSDILNSAKINKISIEDSKNDNNYNNEKKLPELIAIGNKFISKDIENKSNLLLQDQLNKSNKLIDTLRQENIHQKAELNSLNSLLNKRLNISGVGLDNGLIRTNLNSNKRFLSTLSHPAISYMDIISSEKNLQSVSRNE</sequence>
<dbReference type="OrthoDB" id="427368at2759"/>
<evidence type="ECO:0000256" key="4">
    <source>
        <dbReference type="ARBA" id="ARBA00023242"/>
    </source>
</evidence>
<evidence type="ECO:0000256" key="7">
    <source>
        <dbReference type="SAM" id="MobiDB-lite"/>
    </source>
</evidence>
<dbReference type="InterPro" id="IPR011041">
    <property type="entry name" value="Quinoprot_gluc/sorb_DH_b-prop"/>
</dbReference>
<dbReference type="PROSITE" id="PS50294">
    <property type="entry name" value="WD_REPEATS_REGION"/>
    <property type="match status" value="2"/>
</dbReference>
<dbReference type="PANTHER" id="PTHR19932">
    <property type="entry name" value="WD REPEAT AND HMG-BOX DNA BINDING PROTEIN"/>
    <property type="match status" value="1"/>
</dbReference>
<dbReference type="SUPFAM" id="SSF50978">
    <property type="entry name" value="WD40 repeat-like"/>
    <property type="match status" value="1"/>
</dbReference>
<dbReference type="SMART" id="SM00320">
    <property type="entry name" value="WD40"/>
    <property type="match status" value="6"/>
</dbReference>
<feature type="domain" description="WDHD1/CFT4 helical bundle" evidence="10">
    <location>
        <begin position="678"/>
        <end position="763"/>
    </location>
</feature>
<evidence type="ECO:0000259" key="10">
    <source>
        <dbReference type="Pfam" id="PF20946"/>
    </source>
</evidence>
<gene>
    <name evidence="12" type="ORF">FWK35_00010707</name>
</gene>
<feature type="coiled-coil region" evidence="6">
    <location>
        <begin position="938"/>
        <end position="976"/>
    </location>
</feature>
<evidence type="ECO:0000256" key="2">
    <source>
        <dbReference type="ARBA" id="ARBA00022574"/>
    </source>
</evidence>